<protein>
    <recommendedName>
        <fullName evidence="1">Reverse transcriptase/retrotransposon-derived protein RNase H-like domain-containing protein</fullName>
    </recommendedName>
</protein>
<dbReference type="EMBL" id="NBNE01004118">
    <property type="protein sequence ID" value="OWZ06096.1"/>
    <property type="molecule type" value="Genomic_DNA"/>
</dbReference>
<accession>A0A225VKL6</accession>
<name>A0A225VKL6_9STRA</name>
<dbReference type="Gene3D" id="3.30.70.270">
    <property type="match status" value="1"/>
</dbReference>
<dbReference type="InterPro" id="IPR043502">
    <property type="entry name" value="DNA/RNA_pol_sf"/>
</dbReference>
<organism evidence="2 3">
    <name type="scientific">Phytophthora megakarya</name>
    <dbReference type="NCBI Taxonomy" id="4795"/>
    <lineage>
        <taxon>Eukaryota</taxon>
        <taxon>Sar</taxon>
        <taxon>Stramenopiles</taxon>
        <taxon>Oomycota</taxon>
        <taxon>Peronosporomycetes</taxon>
        <taxon>Peronosporales</taxon>
        <taxon>Peronosporaceae</taxon>
        <taxon>Phytophthora</taxon>
    </lineage>
</organism>
<dbReference type="SUPFAM" id="SSF56672">
    <property type="entry name" value="DNA/RNA polymerases"/>
    <property type="match status" value="1"/>
</dbReference>
<dbReference type="InterPro" id="IPR041577">
    <property type="entry name" value="RT_RNaseH_2"/>
</dbReference>
<dbReference type="InterPro" id="IPR043128">
    <property type="entry name" value="Rev_trsase/Diguanyl_cyclase"/>
</dbReference>
<dbReference type="Proteomes" id="UP000198211">
    <property type="component" value="Unassembled WGS sequence"/>
</dbReference>
<dbReference type="OrthoDB" id="112117at2759"/>
<evidence type="ECO:0000259" key="1">
    <source>
        <dbReference type="Pfam" id="PF17919"/>
    </source>
</evidence>
<gene>
    <name evidence="2" type="ORF">PHMEG_00021700</name>
</gene>
<evidence type="ECO:0000313" key="3">
    <source>
        <dbReference type="Proteomes" id="UP000198211"/>
    </source>
</evidence>
<feature type="domain" description="Reverse transcriptase/retrotransposon-derived protein RNase H-like" evidence="1">
    <location>
        <begin position="122"/>
        <end position="214"/>
    </location>
</feature>
<reference evidence="3" key="1">
    <citation type="submission" date="2017-03" db="EMBL/GenBank/DDBJ databases">
        <title>Phytopthora megakarya and P. palmivora, two closely related causual agents of cacao black pod achieved similar genome size and gene model numbers by different mechanisms.</title>
        <authorList>
            <person name="Ali S."/>
            <person name="Shao J."/>
            <person name="Larry D.J."/>
            <person name="Kronmiller B."/>
            <person name="Shen D."/>
            <person name="Strem M.D."/>
            <person name="Melnick R.L."/>
            <person name="Guiltinan M.J."/>
            <person name="Tyler B.M."/>
            <person name="Meinhardt L.W."/>
            <person name="Bailey B.A."/>
        </authorList>
    </citation>
    <scope>NUCLEOTIDE SEQUENCE [LARGE SCALE GENOMIC DNA]</scope>
    <source>
        <strain evidence="3">zdho120</strain>
    </source>
</reference>
<proteinExistence type="predicted"/>
<dbReference type="Pfam" id="PF17919">
    <property type="entry name" value="RT_RNaseH_2"/>
    <property type="match status" value="1"/>
</dbReference>
<keyword evidence="3" id="KW-1185">Reference proteome</keyword>
<dbReference type="PANTHER" id="PTHR33064:SF37">
    <property type="entry name" value="RIBONUCLEASE H"/>
    <property type="match status" value="1"/>
</dbReference>
<dbReference type="STRING" id="4795.A0A225VKL6"/>
<comment type="caution">
    <text evidence="2">The sequence shown here is derived from an EMBL/GenBank/DDBJ whole genome shotgun (WGS) entry which is preliminary data.</text>
</comment>
<sequence length="346" mass="39281">MWLAEEDVERIKTGVAEGSTRPRSKYEADREISVSFTKSIFVQSRVDFLSHEVVPEGLRADAMKIKRVTEFTFPTSKKCMQSFLGALDYYNRFIQDFAVYAAPLYQPKEEDFEPGSDLSVARQSFARLLQNIDDAPSLRHFDRQKDIHVTLFANEWALRSTLIQEHERKMHPVRFCGRVLKEAEMNYHPAEKEVLALLQLLKTCYTLLSGAPFMYIRVGTHVQVSVRTNDPIRCDAVSVASGSHQGQRKGLLFRPALHKLGKRVLWIGRLVGDGFTAHEEIFHRPHGPYARLPQSYCGIVVSFDGLTKTEKYGGYGSCSWIVLRLPDWTIVTAASAYLEATTVNMG</sequence>
<dbReference type="AlphaFoldDB" id="A0A225VKL6"/>
<dbReference type="PANTHER" id="PTHR33064">
    <property type="entry name" value="POL PROTEIN"/>
    <property type="match status" value="1"/>
</dbReference>
<evidence type="ECO:0000313" key="2">
    <source>
        <dbReference type="EMBL" id="OWZ06096.1"/>
    </source>
</evidence>
<dbReference type="InterPro" id="IPR051320">
    <property type="entry name" value="Viral_Replic_Matur_Polypro"/>
</dbReference>